<evidence type="ECO:0000313" key="2">
    <source>
        <dbReference type="Proteomes" id="UP000625316"/>
    </source>
</evidence>
<organism evidence="1 2">
    <name type="scientific">Romeriopsis navalis LEGE 11480</name>
    <dbReference type="NCBI Taxonomy" id="2777977"/>
    <lineage>
        <taxon>Bacteria</taxon>
        <taxon>Bacillati</taxon>
        <taxon>Cyanobacteriota</taxon>
        <taxon>Cyanophyceae</taxon>
        <taxon>Leptolyngbyales</taxon>
        <taxon>Leptolyngbyaceae</taxon>
        <taxon>Romeriopsis</taxon>
        <taxon>Romeriopsis navalis</taxon>
    </lineage>
</organism>
<reference evidence="1" key="1">
    <citation type="submission" date="2020-10" db="EMBL/GenBank/DDBJ databases">
        <authorList>
            <person name="Castelo-Branco R."/>
            <person name="Eusebio N."/>
            <person name="Adriana R."/>
            <person name="Vieira A."/>
            <person name="Brugerolle De Fraissinette N."/>
            <person name="Rezende De Castro R."/>
            <person name="Schneider M.P."/>
            <person name="Vasconcelos V."/>
            <person name="Leao P.N."/>
        </authorList>
    </citation>
    <scope>NUCLEOTIDE SEQUENCE</scope>
    <source>
        <strain evidence="1">LEGE 11480</strain>
    </source>
</reference>
<evidence type="ECO:0000313" key="1">
    <source>
        <dbReference type="EMBL" id="MBE9032180.1"/>
    </source>
</evidence>
<dbReference type="AlphaFoldDB" id="A0A928Z6F6"/>
<dbReference type="EMBL" id="JADEXQ010000092">
    <property type="protein sequence ID" value="MBE9032180.1"/>
    <property type="molecule type" value="Genomic_DNA"/>
</dbReference>
<proteinExistence type="predicted"/>
<dbReference type="Proteomes" id="UP000625316">
    <property type="component" value="Unassembled WGS sequence"/>
</dbReference>
<name>A0A928Z6F6_9CYAN</name>
<sequence>MAFSAVLFLVEPARSAQPAVGTVQSLVAGDRACYVEILTADGRRTTELASFDICEQKLVGKRVQFTYKSGKVLAASCEGDVDCGKSDTVMLIIEAKVLAERPRRIQDLPDGNYRYWNGRSNQPIVSNDELLEQGGVTFTFRKRGSNITGVFGYIDGEAICVKGEVNGNTVTGTSVQNLSGATVISQGKTFKNFGPSGFMQVRRGRQLSRTIVLYSSTLLNLNDMNWINAGSRVPPRNC</sequence>
<accession>A0A928Z6F6</accession>
<gene>
    <name evidence="1" type="ORF">IQ266_20790</name>
</gene>
<protein>
    <submittedName>
        <fullName evidence="1">Uncharacterized protein</fullName>
    </submittedName>
</protein>
<keyword evidence="2" id="KW-1185">Reference proteome</keyword>
<comment type="caution">
    <text evidence="1">The sequence shown here is derived from an EMBL/GenBank/DDBJ whole genome shotgun (WGS) entry which is preliminary data.</text>
</comment>